<comment type="caution">
    <text evidence="2">The sequence shown here is derived from an EMBL/GenBank/DDBJ whole genome shotgun (WGS) entry which is preliminary data.</text>
</comment>
<name>A0AAW5SW86_9MYCO</name>
<dbReference type="AlphaFoldDB" id="A0AAW5SW86"/>
<feature type="compositionally biased region" description="Basic and acidic residues" evidence="1">
    <location>
        <begin position="39"/>
        <end position="74"/>
    </location>
</feature>
<gene>
    <name evidence="3" type="ORF">ABFW12_18440</name>
    <name evidence="2" type="ORF">H5P34_01040</name>
</gene>
<feature type="compositionally biased region" description="Acidic residues" evidence="1">
    <location>
        <begin position="75"/>
        <end position="87"/>
    </location>
</feature>
<dbReference type="Proteomes" id="UP001141659">
    <property type="component" value="Unassembled WGS sequence"/>
</dbReference>
<dbReference type="EMBL" id="JACKVC010000006">
    <property type="protein sequence ID" value="MCV7386633.1"/>
    <property type="molecule type" value="Genomic_DNA"/>
</dbReference>
<dbReference type="EMBL" id="JBDLOU010000039">
    <property type="protein sequence ID" value="MEX3740202.1"/>
    <property type="molecule type" value="Genomic_DNA"/>
</dbReference>
<proteinExistence type="predicted"/>
<protein>
    <submittedName>
        <fullName evidence="2">Uncharacterized protein</fullName>
    </submittedName>
</protein>
<evidence type="ECO:0000313" key="2">
    <source>
        <dbReference type="EMBL" id="MCV7386633.1"/>
    </source>
</evidence>
<sequence length="87" mass="9461">MSDIENGPDDTLSPSESTDSDEVANADGDEVVDPPDAWHGADRADAEETLERKLAAEEPEQPKGRGDERDRPEGGDEGDDSFYEVVR</sequence>
<keyword evidence="5" id="KW-1185">Reference proteome</keyword>
<reference evidence="3 5" key="3">
    <citation type="submission" date="2024-04" db="EMBL/GenBank/DDBJ databases">
        <title>Genomic Markers of Mycobacteria.</title>
        <authorList>
            <person name="Soliman M.S."/>
            <person name="Elkholy A."/>
            <person name="Soliman N.S."/>
            <person name="Abbas A."/>
            <person name="Khayrat S."/>
            <person name="Shawky S."/>
        </authorList>
    </citation>
    <scope>NUCLEOTIDE SEQUENCE [LARGE SCALE GENOMIC DNA]</scope>
    <source>
        <strain evidence="3 5">Egy-CU-AM5</strain>
    </source>
</reference>
<evidence type="ECO:0000313" key="3">
    <source>
        <dbReference type="EMBL" id="MEX3740202.1"/>
    </source>
</evidence>
<organism evidence="2 4">
    <name type="scientific">Mycolicibacterium porcinum</name>
    <dbReference type="NCBI Taxonomy" id="39693"/>
    <lineage>
        <taxon>Bacteria</taxon>
        <taxon>Bacillati</taxon>
        <taxon>Actinomycetota</taxon>
        <taxon>Actinomycetes</taxon>
        <taxon>Mycobacteriales</taxon>
        <taxon>Mycobacteriaceae</taxon>
        <taxon>Mycolicibacterium</taxon>
    </lineage>
</organism>
<accession>A0AAW5SW86</accession>
<dbReference type="Proteomes" id="UP001558474">
    <property type="component" value="Unassembled WGS sequence"/>
</dbReference>
<reference evidence="2" key="1">
    <citation type="submission" date="2020-07" db="EMBL/GenBank/DDBJ databases">
        <authorList>
            <person name="Pettersson B.M.F."/>
            <person name="Behra P.R.K."/>
            <person name="Ramesh M."/>
            <person name="Das S."/>
            <person name="Dasgupta S."/>
            <person name="Kirsebom L.A."/>
        </authorList>
    </citation>
    <scope>NUCLEOTIDE SEQUENCE</scope>
    <source>
        <strain evidence="2">DSM 44242</strain>
    </source>
</reference>
<reference evidence="2" key="2">
    <citation type="journal article" date="2022" name="BMC Genomics">
        <title>Comparative genome analysis of mycobacteria focusing on tRNA and non-coding RNA.</title>
        <authorList>
            <person name="Behra P.R.K."/>
            <person name="Pettersson B.M.F."/>
            <person name="Ramesh M."/>
            <person name="Das S."/>
            <person name="Dasgupta S."/>
            <person name="Kirsebom L.A."/>
        </authorList>
    </citation>
    <scope>NUCLEOTIDE SEQUENCE</scope>
    <source>
        <strain evidence="2">DSM 44242</strain>
    </source>
</reference>
<dbReference type="RefSeq" id="WP_036446427.1">
    <property type="nucleotide sequence ID" value="NZ_JACKVC010000006.1"/>
</dbReference>
<evidence type="ECO:0000313" key="4">
    <source>
        <dbReference type="Proteomes" id="UP001141659"/>
    </source>
</evidence>
<feature type="region of interest" description="Disordered" evidence="1">
    <location>
        <begin position="1"/>
        <end position="87"/>
    </location>
</feature>
<evidence type="ECO:0000313" key="5">
    <source>
        <dbReference type="Proteomes" id="UP001558474"/>
    </source>
</evidence>
<feature type="compositionally biased region" description="Acidic residues" evidence="1">
    <location>
        <begin position="18"/>
        <end position="33"/>
    </location>
</feature>
<evidence type="ECO:0000256" key="1">
    <source>
        <dbReference type="SAM" id="MobiDB-lite"/>
    </source>
</evidence>